<dbReference type="Proteomes" id="UP000282985">
    <property type="component" value="Unassembled WGS sequence"/>
</dbReference>
<keyword evidence="3" id="KW-1185">Reference proteome</keyword>
<name>A0A434AWS3_9BACT</name>
<gene>
    <name evidence="2" type="ORF">DLK05_05580</name>
</gene>
<dbReference type="Pfam" id="PF03432">
    <property type="entry name" value="Relaxase"/>
    <property type="match status" value="1"/>
</dbReference>
<comment type="caution">
    <text evidence="2">The sequence shown here is derived from an EMBL/GenBank/DDBJ whole genome shotgun (WGS) entry which is preliminary data.</text>
</comment>
<evidence type="ECO:0000259" key="1">
    <source>
        <dbReference type="Pfam" id="PF03432"/>
    </source>
</evidence>
<proteinExistence type="predicted"/>
<organism evidence="2 3">
    <name type="scientific">Ancylomarina longa</name>
    <dbReference type="NCBI Taxonomy" id="2487017"/>
    <lineage>
        <taxon>Bacteria</taxon>
        <taxon>Pseudomonadati</taxon>
        <taxon>Bacteroidota</taxon>
        <taxon>Bacteroidia</taxon>
        <taxon>Marinilabiliales</taxon>
        <taxon>Marinifilaceae</taxon>
        <taxon>Ancylomarina</taxon>
    </lineage>
</organism>
<accession>A0A434AWS3</accession>
<sequence length="303" mass="36351">MVIVIHQTASTENAFLYNEKKVEEKTATFFHCRNTKAINPFLYDKKHRLKEIFDIEKLNPRVKNRCLHISFNPSTSDYLKLGDKIIREEMDKLMQHMGYGSQPYFVYKHKDLDRVHFHIVSSRIDRHTGKKIKDNHERQKVQNFIKELGLRHQLDHKTRKEKPVFKFSARSRNIKQSLENLFQHLNQMDSINSKVMYDEALKLFNVEIRKSGRGHIVVVTDGMEKVIRYPIRLSRFKEKPNFYTVQKKELIQKQIIKKPEKIDKGIKEAFIKELLWQFQAKKMNEKNSKKNRLLMNRKKKRSI</sequence>
<dbReference type="EMBL" id="RJJX01000005">
    <property type="protein sequence ID" value="RUT78953.1"/>
    <property type="molecule type" value="Genomic_DNA"/>
</dbReference>
<dbReference type="OrthoDB" id="915634at2"/>
<evidence type="ECO:0000313" key="3">
    <source>
        <dbReference type="Proteomes" id="UP000282985"/>
    </source>
</evidence>
<dbReference type="AlphaFoldDB" id="A0A434AWS3"/>
<protein>
    <recommendedName>
        <fullName evidence="1">MobA/VirD2-like nuclease domain-containing protein</fullName>
    </recommendedName>
</protein>
<feature type="domain" description="MobA/VirD2-like nuclease" evidence="1">
    <location>
        <begin position="17"/>
        <end position="154"/>
    </location>
</feature>
<evidence type="ECO:0000313" key="2">
    <source>
        <dbReference type="EMBL" id="RUT78953.1"/>
    </source>
</evidence>
<dbReference type="InterPro" id="IPR005094">
    <property type="entry name" value="Endonuclease_MobA/VirD2"/>
</dbReference>
<dbReference type="RefSeq" id="WP_127343010.1">
    <property type="nucleotide sequence ID" value="NZ_RJJX01000005.1"/>
</dbReference>
<reference evidence="2 3" key="1">
    <citation type="submission" date="2018-11" db="EMBL/GenBank/DDBJ databases">
        <title>Parancylomarina longa gen. nov., sp. nov., isolated from sediments of southern Okinawa.</title>
        <authorList>
            <person name="Fu T."/>
        </authorList>
    </citation>
    <scope>NUCLEOTIDE SEQUENCE [LARGE SCALE GENOMIC DNA]</scope>
    <source>
        <strain evidence="2 3">T3-2 S1-C</strain>
    </source>
</reference>